<dbReference type="EMBL" id="MHCC01000027">
    <property type="protein sequence ID" value="OGY12451.1"/>
    <property type="molecule type" value="Genomic_DNA"/>
</dbReference>
<dbReference type="InterPro" id="IPR058240">
    <property type="entry name" value="rSAM_sf"/>
</dbReference>
<reference evidence="5 6" key="1">
    <citation type="journal article" date="2016" name="Nat. Commun.">
        <title>Thousands of microbial genomes shed light on interconnected biogeochemical processes in an aquifer system.</title>
        <authorList>
            <person name="Anantharaman K."/>
            <person name="Brown C.T."/>
            <person name="Hug L.A."/>
            <person name="Sharon I."/>
            <person name="Castelle C.J."/>
            <person name="Probst A.J."/>
            <person name="Thomas B.C."/>
            <person name="Singh A."/>
            <person name="Wilkins M.J."/>
            <person name="Karaoz U."/>
            <person name="Brodie E.L."/>
            <person name="Williams K.H."/>
            <person name="Hubbard S.S."/>
            <person name="Banfield J.F."/>
        </authorList>
    </citation>
    <scope>NUCLEOTIDE SEQUENCE [LARGE SCALE GENOMIC DNA]</scope>
</reference>
<proteinExistence type="predicted"/>
<sequence>MFKEIKEIRETKEKQTPLIIYGAGIVGQTMLSICQQEGVEIECFLDGSEKVAGTKIDGLEVVGPWDLKSKYPNALFLISVAAIKDVIDKLQELGYPNWIAGGTLLKGLDTSQPDPYLNHDRFAVENCILCHEGFINPTKLFIRSVDLIITERCSLKCKDCSNLMQYYEKPQNCDTEMLLRSIDTFCAVVDDIMDFRVIGGDAFMNKEWPAVVNRLTSEPKVRRVVLYTNGTIVPKEKDIETLKNEKVLIIITDYGTLSRKLVNLRHLLENSGISYHILKIVEWLDCSAISPHRRTQEELKELFKICCAKNMATLSDGKLFRCPYSANATRLKAVPNYEGDHIDLFKEPLDETTKSRVKDYILNKEYLDTCDFCDSRPLSGNEVQPAIQIKKPLPYRKFNK</sequence>
<keyword evidence="3" id="KW-0408">Iron</keyword>
<evidence type="ECO:0000256" key="2">
    <source>
        <dbReference type="ARBA" id="ARBA00022723"/>
    </source>
</evidence>
<dbReference type="Gene3D" id="3.40.50.720">
    <property type="entry name" value="NAD(P)-binding Rossmann-like Domain"/>
    <property type="match status" value="1"/>
</dbReference>
<accession>A0A1G1VB01</accession>
<comment type="caution">
    <text evidence="5">The sequence shown here is derived from an EMBL/GenBank/DDBJ whole genome shotgun (WGS) entry which is preliminary data.</text>
</comment>
<dbReference type="AlphaFoldDB" id="A0A1G1VB01"/>
<dbReference type="InterPro" id="IPR029063">
    <property type="entry name" value="SAM-dependent_MTases_sf"/>
</dbReference>
<evidence type="ECO:0000313" key="5">
    <source>
        <dbReference type="EMBL" id="OGY12451.1"/>
    </source>
</evidence>
<dbReference type="GO" id="GO:0046872">
    <property type="term" value="F:metal ion binding"/>
    <property type="evidence" value="ECO:0007669"/>
    <property type="project" value="UniProtKB-KW"/>
</dbReference>
<keyword evidence="2" id="KW-0479">Metal-binding</keyword>
<protein>
    <recommendedName>
        <fullName evidence="7">Radical SAM core domain-containing protein</fullName>
    </recommendedName>
</protein>
<dbReference type="GO" id="GO:0051536">
    <property type="term" value="F:iron-sulfur cluster binding"/>
    <property type="evidence" value="ECO:0007669"/>
    <property type="project" value="UniProtKB-KW"/>
</dbReference>
<evidence type="ECO:0008006" key="7">
    <source>
        <dbReference type="Google" id="ProtNLM"/>
    </source>
</evidence>
<evidence type="ECO:0000313" key="6">
    <source>
        <dbReference type="Proteomes" id="UP000178659"/>
    </source>
</evidence>
<gene>
    <name evidence="5" type="ORF">A3A77_00530</name>
</gene>
<evidence type="ECO:0000256" key="3">
    <source>
        <dbReference type="ARBA" id="ARBA00023004"/>
    </source>
</evidence>
<keyword evidence="1" id="KW-0949">S-adenosyl-L-methionine</keyword>
<keyword evidence="4" id="KW-0411">Iron-sulfur</keyword>
<evidence type="ECO:0000256" key="1">
    <source>
        <dbReference type="ARBA" id="ARBA00022691"/>
    </source>
</evidence>
<dbReference type="Proteomes" id="UP000178659">
    <property type="component" value="Unassembled WGS sequence"/>
</dbReference>
<organism evidence="5 6">
    <name type="scientific">Candidatus Blackburnbacteria bacterium RIFCSPLOWO2_01_FULL_40_20</name>
    <dbReference type="NCBI Taxonomy" id="1797519"/>
    <lineage>
        <taxon>Bacteria</taxon>
        <taxon>Candidatus Blackburniibacteriota</taxon>
    </lineage>
</organism>
<dbReference type="SUPFAM" id="SSF53335">
    <property type="entry name" value="S-adenosyl-L-methionine-dependent methyltransferases"/>
    <property type="match status" value="1"/>
</dbReference>
<dbReference type="SFLD" id="SFLDS00029">
    <property type="entry name" value="Radical_SAM"/>
    <property type="match status" value="1"/>
</dbReference>
<dbReference type="GO" id="GO:0003824">
    <property type="term" value="F:catalytic activity"/>
    <property type="evidence" value="ECO:0007669"/>
    <property type="project" value="InterPro"/>
</dbReference>
<name>A0A1G1VB01_9BACT</name>
<dbReference type="SUPFAM" id="SSF102114">
    <property type="entry name" value="Radical SAM enzymes"/>
    <property type="match status" value="1"/>
</dbReference>
<dbReference type="InterPro" id="IPR013785">
    <property type="entry name" value="Aldolase_TIM"/>
</dbReference>
<evidence type="ECO:0000256" key="4">
    <source>
        <dbReference type="ARBA" id="ARBA00023014"/>
    </source>
</evidence>
<dbReference type="Gene3D" id="3.20.20.70">
    <property type="entry name" value="Aldolase class I"/>
    <property type="match status" value="1"/>
</dbReference>
<dbReference type="InterPro" id="IPR007197">
    <property type="entry name" value="rSAM"/>
</dbReference>